<evidence type="ECO:0000313" key="6">
    <source>
        <dbReference type="EMBL" id="CAA9317541.1"/>
    </source>
</evidence>
<gene>
    <name evidence="6" type="ORF">AVDCRST_MAG56-6718</name>
</gene>
<dbReference type="PROSITE" id="PS51000">
    <property type="entry name" value="HTH_DEOR_2"/>
    <property type="match status" value="1"/>
</dbReference>
<keyword evidence="2" id="KW-0805">Transcription regulation</keyword>
<evidence type="ECO:0000256" key="2">
    <source>
        <dbReference type="ARBA" id="ARBA00023015"/>
    </source>
</evidence>
<dbReference type="SUPFAM" id="SSF46785">
    <property type="entry name" value="Winged helix' DNA-binding domain"/>
    <property type="match status" value="1"/>
</dbReference>
<dbReference type="PRINTS" id="PR00037">
    <property type="entry name" value="HTHLACR"/>
</dbReference>
<protein>
    <recommendedName>
        <fullName evidence="5">HTH deoR-type domain-containing protein</fullName>
    </recommendedName>
</protein>
<sequence length="251" mass="27811">MLKEERFQYILDKLKSDQRVLLPELSLALHVSEDTVRRDIDELSRNGLVSKVRGGAISVPHSPIPYAYRDREQHDQSQKQEIARKALSLLQDGQVLMLDGGTTTFSVASRLPKDLRLTVVTNSFPIATLLSDHPRVETLFVGGRVYKTSRVTVGVEAVDRLRRIRADVCMIGTYGLHPEIGLTVSDLDEAEVKRAMIKASNQTVALVTAEKLGTAEAFLVCELSALHTIITNDQVSPLVLAPYREKGVIVL</sequence>
<proteinExistence type="predicted"/>
<dbReference type="Pfam" id="PF08220">
    <property type="entry name" value="HTH_DeoR"/>
    <property type="match status" value="1"/>
</dbReference>
<dbReference type="SMART" id="SM00420">
    <property type="entry name" value="HTH_DEOR"/>
    <property type="match status" value="1"/>
</dbReference>
<evidence type="ECO:0000256" key="3">
    <source>
        <dbReference type="ARBA" id="ARBA00023125"/>
    </source>
</evidence>
<dbReference type="PANTHER" id="PTHR30363">
    <property type="entry name" value="HTH-TYPE TRANSCRIPTIONAL REGULATOR SRLR-RELATED"/>
    <property type="match status" value="1"/>
</dbReference>
<evidence type="ECO:0000259" key="5">
    <source>
        <dbReference type="PROSITE" id="PS51000"/>
    </source>
</evidence>
<feature type="domain" description="HTH deoR-type" evidence="5">
    <location>
        <begin position="3"/>
        <end position="58"/>
    </location>
</feature>
<dbReference type="InterPro" id="IPR050313">
    <property type="entry name" value="Carb_Metab_HTH_regulators"/>
</dbReference>
<keyword evidence="1" id="KW-0678">Repressor</keyword>
<dbReference type="InterPro" id="IPR018356">
    <property type="entry name" value="Tscrpt_reg_HTH_DeoR_CS"/>
</dbReference>
<organism evidence="6">
    <name type="scientific">uncultured Cytophagales bacterium</name>
    <dbReference type="NCBI Taxonomy" id="158755"/>
    <lineage>
        <taxon>Bacteria</taxon>
        <taxon>Pseudomonadati</taxon>
        <taxon>Bacteroidota</taxon>
        <taxon>Sphingobacteriia</taxon>
        <taxon>Sphingobacteriales</taxon>
        <taxon>environmental samples</taxon>
    </lineage>
</organism>
<dbReference type="GO" id="GO:0003700">
    <property type="term" value="F:DNA-binding transcription factor activity"/>
    <property type="evidence" value="ECO:0007669"/>
    <property type="project" value="InterPro"/>
</dbReference>
<dbReference type="InterPro" id="IPR014036">
    <property type="entry name" value="DeoR-like_C"/>
</dbReference>
<keyword evidence="4" id="KW-0804">Transcription</keyword>
<dbReference type="PROSITE" id="PS00894">
    <property type="entry name" value="HTH_DEOR_1"/>
    <property type="match status" value="1"/>
</dbReference>
<dbReference type="InterPro" id="IPR036388">
    <property type="entry name" value="WH-like_DNA-bd_sf"/>
</dbReference>
<dbReference type="SMART" id="SM01134">
    <property type="entry name" value="DeoRC"/>
    <property type="match status" value="1"/>
</dbReference>
<dbReference type="Gene3D" id="1.10.10.10">
    <property type="entry name" value="Winged helix-like DNA-binding domain superfamily/Winged helix DNA-binding domain"/>
    <property type="match status" value="1"/>
</dbReference>
<dbReference type="EMBL" id="CADCTQ010000556">
    <property type="protein sequence ID" value="CAA9317541.1"/>
    <property type="molecule type" value="Genomic_DNA"/>
</dbReference>
<dbReference type="InterPro" id="IPR001034">
    <property type="entry name" value="DeoR_HTH"/>
</dbReference>
<dbReference type="PANTHER" id="PTHR30363:SF4">
    <property type="entry name" value="GLYCEROL-3-PHOSPHATE REGULON REPRESSOR"/>
    <property type="match status" value="1"/>
</dbReference>
<dbReference type="AlphaFoldDB" id="A0A6J4KXW9"/>
<evidence type="ECO:0000256" key="1">
    <source>
        <dbReference type="ARBA" id="ARBA00022491"/>
    </source>
</evidence>
<dbReference type="InterPro" id="IPR036390">
    <property type="entry name" value="WH_DNA-bd_sf"/>
</dbReference>
<name>A0A6J4KXW9_9SPHI</name>
<dbReference type="Gene3D" id="3.40.50.1360">
    <property type="match status" value="1"/>
</dbReference>
<accession>A0A6J4KXW9</accession>
<evidence type="ECO:0000256" key="4">
    <source>
        <dbReference type="ARBA" id="ARBA00023163"/>
    </source>
</evidence>
<dbReference type="InterPro" id="IPR037171">
    <property type="entry name" value="NagB/RpiA_transferase-like"/>
</dbReference>
<dbReference type="GO" id="GO:0003677">
    <property type="term" value="F:DNA binding"/>
    <property type="evidence" value="ECO:0007669"/>
    <property type="project" value="UniProtKB-KW"/>
</dbReference>
<keyword evidence="3" id="KW-0238">DNA-binding</keyword>
<dbReference type="Pfam" id="PF00455">
    <property type="entry name" value="DeoRC"/>
    <property type="match status" value="1"/>
</dbReference>
<dbReference type="SUPFAM" id="SSF100950">
    <property type="entry name" value="NagB/RpiA/CoA transferase-like"/>
    <property type="match status" value="1"/>
</dbReference>
<reference evidence="6" key="1">
    <citation type="submission" date="2020-02" db="EMBL/GenBank/DDBJ databases">
        <authorList>
            <person name="Meier V. D."/>
        </authorList>
    </citation>
    <scope>NUCLEOTIDE SEQUENCE</scope>
    <source>
        <strain evidence="6">AVDCRST_MAG56</strain>
    </source>
</reference>